<dbReference type="EMBL" id="GBRH01232531">
    <property type="protein sequence ID" value="JAD65364.1"/>
    <property type="molecule type" value="Transcribed_RNA"/>
</dbReference>
<evidence type="ECO:0000256" key="1">
    <source>
        <dbReference type="SAM" id="SignalP"/>
    </source>
</evidence>
<organism evidence="2">
    <name type="scientific">Arundo donax</name>
    <name type="common">Giant reed</name>
    <name type="synonym">Donax arundinaceus</name>
    <dbReference type="NCBI Taxonomy" id="35708"/>
    <lineage>
        <taxon>Eukaryota</taxon>
        <taxon>Viridiplantae</taxon>
        <taxon>Streptophyta</taxon>
        <taxon>Embryophyta</taxon>
        <taxon>Tracheophyta</taxon>
        <taxon>Spermatophyta</taxon>
        <taxon>Magnoliopsida</taxon>
        <taxon>Liliopsida</taxon>
        <taxon>Poales</taxon>
        <taxon>Poaceae</taxon>
        <taxon>PACMAD clade</taxon>
        <taxon>Arundinoideae</taxon>
        <taxon>Arundineae</taxon>
        <taxon>Arundo</taxon>
    </lineage>
</organism>
<keyword evidence="1" id="KW-0732">Signal</keyword>
<dbReference type="AlphaFoldDB" id="A0A0A9BN04"/>
<accession>A0A0A9BN04</accession>
<feature type="chain" id="PRO_5002044244" evidence="1">
    <location>
        <begin position="18"/>
        <end position="61"/>
    </location>
</feature>
<protein>
    <submittedName>
        <fullName evidence="2">Uncharacterized protein</fullName>
    </submittedName>
</protein>
<evidence type="ECO:0000313" key="2">
    <source>
        <dbReference type="EMBL" id="JAD65364.1"/>
    </source>
</evidence>
<reference evidence="2" key="1">
    <citation type="submission" date="2014-09" db="EMBL/GenBank/DDBJ databases">
        <authorList>
            <person name="Magalhaes I.L.F."/>
            <person name="Oliveira U."/>
            <person name="Santos F.R."/>
            <person name="Vidigal T.H.D.A."/>
            <person name="Brescovit A.D."/>
            <person name="Santos A.J."/>
        </authorList>
    </citation>
    <scope>NUCLEOTIDE SEQUENCE</scope>
    <source>
        <tissue evidence="2">Shoot tissue taken approximately 20 cm above the soil surface</tissue>
    </source>
</reference>
<sequence length="61" mass="6609">MLATIALVLFLVTGGLSNYSNIVRFQSLTLSGVHFAIDSLLTTFSLETSFEPLIVTLTTMV</sequence>
<reference evidence="2" key="2">
    <citation type="journal article" date="2015" name="Data Brief">
        <title>Shoot transcriptome of the giant reed, Arundo donax.</title>
        <authorList>
            <person name="Barrero R.A."/>
            <person name="Guerrero F.D."/>
            <person name="Moolhuijzen P."/>
            <person name="Goolsby J.A."/>
            <person name="Tidwell J."/>
            <person name="Bellgard S.E."/>
            <person name="Bellgard M.I."/>
        </authorList>
    </citation>
    <scope>NUCLEOTIDE SEQUENCE</scope>
    <source>
        <tissue evidence="2">Shoot tissue taken approximately 20 cm above the soil surface</tissue>
    </source>
</reference>
<name>A0A0A9BN04_ARUDO</name>
<feature type="signal peptide" evidence="1">
    <location>
        <begin position="1"/>
        <end position="17"/>
    </location>
</feature>
<proteinExistence type="predicted"/>